<reference evidence="2 3" key="1">
    <citation type="journal article" date="2010" name="Int. J. Syst. Evol. Microbiol.">
        <title>Reclassification of Herbaspirillum putei as a later heterotypic synonym of Herbaspirillum huttiense, with the description of H. huttiense subsp. huttiense subsp. nov. and H. huttiense subsp. putei subsp. nov., comb. nov., and description of Herbaspirillum aquaticum sp. nov.</title>
        <authorList>
            <person name="Dobritsa A.P."/>
            <person name="Reddy M.C."/>
            <person name="Samadpour M."/>
        </authorList>
    </citation>
    <scope>NUCLEOTIDE SEQUENCE [LARGE SCALE GENOMIC DNA]</scope>
    <source>
        <strain evidence="2 3">IEH 4430</strain>
    </source>
</reference>
<dbReference type="Pfam" id="PF01963">
    <property type="entry name" value="TraB_PrgY_gumN"/>
    <property type="match status" value="1"/>
</dbReference>
<dbReference type="Proteomes" id="UP000214747">
    <property type="component" value="Unassembled WGS sequence"/>
</dbReference>
<proteinExistence type="predicted"/>
<protein>
    <submittedName>
        <fullName evidence="2">TraB/GumN family protein</fullName>
    </submittedName>
</protein>
<accession>A0A225SUC6</accession>
<feature type="signal peptide" evidence="1">
    <location>
        <begin position="1"/>
        <end position="23"/>
    </location>
</feature>
<keyword evidence="3" id="KW-1185">Reference proteome</keyword>
<name>A0A225SUC6_9BURK</name>
<evidence type="ECO:0000256" key="1">
    <source>
        <dbReference type="SAM" id="SignalP"/>
    </source>
</evidence>
<gene>
    <name evidence="2" type="ORF">CEJ45_10520</name>
</gene>
<feature type="chain" id="PRO_5012533505" evidence="1">
    <location>
        <begin position="24"/>
        <end position="306"/>
    </location>
</feature>
<dbReference type="InterPro" id="IPR047111">
    <property type="entry name" value="YbaP-like"/>
</dbReference>
<dbReference type="PANTHER" id="PTHR40590:SF1">
    <property type="entry name" value="CYTOPLASMIC PROTEIN"/>
    <property type="match status" value="1"/>
</dbReference>
<sequence length="306" mass="33526">MQRLIIVSLTWLSCLNLLSPARAATPTDAAPPAPPRGALYQVSDGRHTLLLFGTIHVGAPDFYPLEPKLQQALAVAPALALELDPQNSAAMQSAVQRYAVYPAGQQLLDQLDPALRERTRTTLQRFGMTPDNVQQLRPWMLAMALTVQEYVRHGYRTDLAVDSHLAATVRAHGGKVIELESADRQMGLFSKLTPAQQAQFLSDTLQELDDADLTRKLDRLVAAWRRADSADFAAALQEMQQDESFASRFAVQTLLRERNPGLAAGIAGLLRQQDKAVAAIGILHLVGPGSVPVLLEKQGLQVRQLY</sequence>
<dbReference type="CDD" id="cd14789">
    <property type="entry name" value="Tiki"/>
    <property type="match status" value="1"/>
</dbReference>
<evidence type="ECO:0000313" key="3">
    <source>
        <dbReference type="Proteomes" id="UP000214747"/>
    </source>
</evidence>
<dbReference type="InterPro" id="IPR002816">
    <property type="entry name" value="TraB/PrgY/GumN_fam"/>
</dbReference>
<keyword evidence="1" id="KW-0732">Signal</keyword>
<evidence type="ECO:0000313" key="2">
    <source>
        <dbReference type="EMBL" id="OWY34722.1"/>
    </source>
</evidence>
<dbReference type="AlphaFoldDB" id="A0A225SUC6"/>
<organism evidence="2 3">
    <name type="scientific">Herbaspirillum aquaticum</name>
    <dbReference type="NCBI Taxonomy" id="568783"/>
    <lineage>
        <taxon>Bacteria</taxon>
        <taxon>Pseudomonadati</taxon>
        <taxon>Pseudomonadota</taxon>
        <taxon>Betaproteobacteria</taxon>
        <taxon>Burkholderiales</taxon>
        <taxon>Oxalobacteraceae</taxon>
        <taxon>Herbaspirillum</taxon>
    </lineage>
</organism>
<dbReference type="PANTHER" id="PTHR40590">
    <property type="entry name" value="CYTOPLASMIC PROTEIN-RELATED"/>
    <property type="match status" value="1"/>
</dbReference>
<comment type="caution">
    <text evidence="2">The sequence shown here is derived from an EMBL/GenBank/DDBJ whole genome shotgun (WGS) entry which is preliminary data.</text>
</comment>
<dbReference type="EMBL" id="NJGV01000008">
    <property type="protein sequence ID" value="OWY34722.1"/>
    <property type="molecule type" value="Genomic_DNA"/>
</dbReference>